<keyword evidence="1" id="KW-0560">Oxidoreductase</keyword>
<dbReference type="Proteomes" id="UP000233837">
    <property type="component" value="Unassembled WGS sequence"/>
</dbReference>
<dbReference type="GO" id="GO:0004497">
    <property type="term" value="F:monooxygenase activity"/>
    <property type="evidence" value="ECO:0007669"/>
    <property type="project" value="UniProtKB-KW"/>
</dbReference>
<proteinExistence type="predicted"/>
<reference evidence="1 2" key="2">
    <citation type="journal article" date="2017" name="Nature">
        <title>The Apostasia genome and the evolution of orchids.</title>
        <authorList>
            <person name="Zhang G.Q."/>
            <person name="Liu K.W."/>
            <person name="Li Z."/>
            <person name="Lohaus R."/>
            <person name="Hsiao Y.Y."/>
            <person name="Niu S.C."/>
            <person name="Wang J.Y."/>
            <person name="Lin Y.C."/>
            <person name="Xu Q."/>
            <person name="Chen L.J."/>
            <person name="Yoshida K."/>
            <person name="Fujiwara S."/>
            <person name="Wang Z.W."/>
            <person name="Zhang Y.Q."/>
            <person name="Mitsuda N."/>
            <person name="Wang M."/>
            <person name="Liu G.H."/>
            <person name="Pecoraro L."/>
            <person name="Huang H.X."/>
            <person name="Xiao X.J."/>
            <person name="Lin M."/>
            <person name="Wu X.Y."/>
            <person name="Wu W.L."/>
            <person name="Chen Y.Y."/>
            <person name="Chang S.B."/>
            <person name="Sakamoto S."/>
            <person name="Ohme-Takagi M."/>
            <person name="Yagi M."/>
            <person name="Zeng S.J."/>
            <person name="Shen C.Y."/>
            <person name="Yeh C.M."/>
            <person name="Luo Y.B."/>
            <person name="Tsai W.C."/>
            <person name="Van de Peer Y."/>
            <person name="Liu Z.J."/>
        </authorList>
    </citation>
    <scope>NUCLEOTIDE SEQUENCE [LARGE SCALE GENOMIC DNA]</scope>
    <source>
        <tissue evidence="1">The whole plant</tissue>
    </source>
</reference>
<evidence type="ECO:0000313" key="2">
    <source>
        <dbReference type="Proteomes" id="UP000233837"/>
    </source>
</evidence>
<keyword evidence="1" id="KW-0503">Monooxygenase</keyword>
<sequence length="51" mass="6133">MAIIGFIESISNLYTSEIRARWLSHFLHGNFKLPSIRLRLRLGRFFYCFLK</sequence>
<organism evidence="1 2">
    <name type="scientific">Dendrobium catenatum</name>
    <dbReference type="NCBI Taxonomy" id="906689"/>
    <lineage>
        <taxon>Eukaryota</taxon>
        <taxon>Viridiplantae</taxon>
        <taxon>Streptophyta</taxon>
        <taxon>Embryophyta</taxon>
        <taxon>Tracheophyta</taxon>
        <taxon>Spermatophyta</taxon>
        <taxon>Magnoliopsida</taxon>
        <taxon>Liliopsida</taxon>
        <taxon>Asparagales</taxon>
        <taxon>Orchidaceae</taxon>
        <taxon>Epidendroideae</taxon>
        <taxon>Malaxideae</taxon>
        <taxon>Dendrobiinae</taxon>
        <taxon>Dendrobium</taxon>
    </lineage>
</organism>
<name>A0A2I0WSV9_9ASPA</name>
<accession>A0A2I0WSV9</accession>
<protein>
    <submittedName>
        <fullName evidence="1">Flavin-containing monooxygenase 2</fullName>
    </submittedName>
</protein>
<gene>
    <name evidence="1" type="primary">FMO2</name>
    <name evidence="1" type="ORF">MA16_Dca000087</name>
</gene>
<dbReference type="EMBL" id="KZ502442">
    <property type="protein sequence ID" value="PKU78744.1"/>
    <property type="molecule type" value="Genomic_DNA"/>
</dbReference>
<keyword evidence="2" id="KW-1185">Reference proteome</keyword>
<reference evidence="1 2" key="1">
    <citation type="journal article" date="2016" name="Sci. Rep.">
        <title>The Dendrobium catenatum Lindl. genome sequence provides insights into polysaccharide synthase, floral development and adaptive evolution.</title>
        <authorList>
            <person name="Zhang G.Q."/>
            <person name="Xu Q."/>
            <person name="Bian C."/>
            <person name="Tsai W.C."/>
            <person name="Yeh C.M."/>
            <person name="Liu K.W."/>
            <person name="Yoshida K."/>
            <person name="Zhang L.S."/>
            <person name="Chang S.B."/>
            <person name="Chen F."/>
            <person name="Shi Y."/>
            <person name="Su Y.Y."/>
            <person name="Zhang Y.Q."/>
            <person name="Chen L.J."/>
            <person name="Yin Y."/>
            <person name="Lin M."/>
            <person name="Huang H."/>
            <person name="Deng H."/>
            <person name="Wang Z.W."/>
            <person name="Zhu S.L."/>
            <person name="Zhao X."/>
            <person name="Deng C."/>
            <person name="Niu S.C."/>
            <person name="Huang J."/>
            <person name="Wang M."/>
            <person name="Liu G.H."/>
            <person name="Yang H.J."/>
            <person name="Xiao X.J."/>
            <person name="Hsiao Y.Y."/>
            <person name="Wu W.L."/>
            <person name="Chen Y.Y."/>
            <person name="Mitsuda N."/>
            <person name="Ohme-Takagi M."/>
            <person name="Luo Y.B."/>
            <person name="Van de Peer Y."/>
            <person name="Liu Z.J."/>
        </authorList>
    </citation>
    <scope>NUCLEOTIDE SEQUENCE [LARGE SCALE GENOMIC DNA]</scope>
    <source>
        <tissue evidence="1">The whole plant</tissue>
    </source>
</reference>
<evidence type="ECO:0000313" key="1">
    <source>
        <dbReference type="EMBL" id="PKU78744.1"/>
    </source>
</evidence>
<dbReference type="AlphaFoldDB" id="A0A2I0WSV9"/>